<gene>
    <name evidence="1" type="ORF">BKP66_05695</name>
</gene>
<name>A0AAP7TB75_BACAM</name>
<evidence type="ECO:0000313" key="1">
    <source>
        <dbReference type="EMBL" id="OIK21070.1"/>
    </source>
</evidence>
<evidence type="ECO:0000313" key="2">
    <source>
        <dbReference type="Proteomes" id="UP000180036"/>
    </source>
</evidence>
<proteinExistence type="predicted"/>
<organism evidence="1 2">
    <name type="scientific">Bacillus amyloliquefaciens</name>
    <name type="common">Bacillus velezensis</name>
    <dbReference type="NCBI Taxonomy" id="1390"/>
    <lineage>
        <taxon>Bacteria</taxon>
        <taxon>Bacillati</taxon>
        <taxon>Bacillota</taxon>
        <taxon>Bacilli</taxon>
        <taxon>Bacillales</taxon>
        <taxon>Bacillaceae</taxon>
        <taxon>Bacillus</taxon>
        <taxon>Bacillus amyloliquefaciens group</taxon>
    </lineage>
</organism>
<dbReference type="Proteomes" id="UP000180036">
    <property type="component" value="Unassembled WGS sequence"/>
</dbReference>
<accession>A0AAP7TB75</accession>
<dbReference type="EMBL" id="MOEA01000002">
    <property type="protein sequence ID" value="OIK21070.1"/>
    <property type="molecule type" value="Genomic_DNA"/>
</dbReference>
<comment type="caution">
    <text evidence="1">The sequence shown here is derived from an EMBL/GenBank/DDBJ whole genome shotgun (WGS) entry which is preliminary data.</text>
</comment>
<protein>
    <submittedName>
        <fullName evidence="1">Uncharacterized protein</fullName>
    </submittedName>
</protein>
<reference evidence="1 2" key="1">
    <citation type="submission" date="2016-10" db="EMBL/GenBank/DDBJ databases">
        <authorList>
            <person name="Marach S."/>
            <person name="Prathuangwong S."/>
            <person name="Takikawa Y."/>
            <person name="Dohra H."/>
        </authorList>
    </citation>
    <scope>NUCLEOTIDE SEQUENCE [LARGE SCALE GENOMIC DNA]</scope>
    <source>
        <strain evidence="1 2">K2</strain>
    </source>
</reference>
<dbReference type="AlphaFoldDB" id="A0AAP7TB75"/>
<sequence>MELWSGERIWFLRFALYYGEKWKVPLDGAFVSLVLEMILGLILKPMRVSIGLFLRQGIFLLIKA</sequence>